<dbReference type="PANTHER" id="PTHR12231">
    <property type="entry name" value="CTX-RELATED TYPE I TRANSMEMBRANE PROTEIN"/>
    <property type="match status" value="1"/>
</dbReference>
<sequence>MEVSACGLYVVLSSASALDITLLSPKTPIKAAIGEELHITCLASKCSNKEPGFTWSPVTDNYLGGNVVTVDQKSTLTMEVRAETDGTYRCTVSCDNAPAEKSFTITVYSFPSDPVLHVSSLVVGQPSRITCVFPSVYPAEWLTAEILMNDVPMAAYEPEENTNEIQNISLSHDVLLAEEMDTSAILCSARLEFPDSDAEPIQRHTAQTLHLMYPPVKPQITVRPSTTVKAGEEMHLFCSSDSESHVIRWVKREGDVEYEMPADEQGWLILSNTEPENSGVYICYAQNSVGKTSSQLEIIVRGPPENPKLSLKPTATVTAGEAVTIECIGSSDANVTLWKISEDGEMFFLDSAGKVVIDEADPIDAAVYKCTAENQYGVSETSESLTVEYPPRETILSSSPIDVNEGDMVVLTCISQGVPAPNISISKLLPTGESVLLSEDSVIALPKVTSGIYQCQATNRLGSEKHKLEVNVRVPPKNTFLTITPSHMVRNGDSVHIRCLSEASPAPQLVLKMKTELGTTELASEHGLYRIPHAAGEHAGTYLCEASNIIGEETAEATLTVQAAPQNTQISITPSSVVRKGDNVHIRCTSEASPAPRLALKMKMEHDVVDLLAEDGEYMISSAEERHIGLYICESTNVVGSEIVEAVLHVQVPPKNTYITISPSEVVREGDIVQIWCSSEGSPDPKLVLKMRTDDELLSLESSDGFYNISHAEIENAGTYICESTNVLGLEVALNTLTVQIPPRNTTVVVTPSQNIIEGDTVTITCETHSIPSPTIILQKVCDQNNTVLQTQNGTFTLHNVTRNDTGTYTLKIFNSAGNETEVINIVVAERQQDPRFNPTSTIIFGSVAFVSVGVIGSIIYHLKKAKVQGSYSLVEALRSKV</sequence>
<name>A0ABN9MEE2_9NEOB</name>
<dbReference type="InterPro" id="IPR007110">
    <property type="entry name" value="Ig-like_dom"/>
</dbReference>
<feature type="transmembrane region" description="Helical" evidence="5">
    <location>
        <begin position="843"/>
        <end position="863"/>
    </location>
</feature>
<dbReference type="Pfam" id="PF13895">
    <property type="entry name" value="Ig_2"/>
    <property type="match status" value="1"/>
</dbReference>
<feature type="domain" description="Ig-like" evidence="6">
    <location>
        <begin position="654"/>
        <end position="740"/>
    </location>
</feature>
<dbReference type="Proteomes" id="UP001176940">
    <property type="component" value="Unassembled WGS sequence"/>
</dbReference>
<dbReference type="Gene3D" id="2.60.40.10">
    <property type="entry name" value="Immunoglobulins"/>
    <property type="match status" value="9"/>
</dbReference>
<dbReference type="InterPro" id="IPR003598">
    <property type="entry name" value="Ig_sub2"/>
</dbReference>
<evidence type="ECO:0000313" key="8">
    <source>
        <dbReference type="Proteomes" id="UP001176940"/>
    </source>
</evidence>
<feature type="domain" description="Ig-like" evidence="6">
    <location>
        <begin position="34"/>
        <end position="106"/>
    </location>
</feature>
<evidence type="ECO:0000256" key="5">
    <source>
        <dbReference type="SAM" id="Phobius"/>
    </source>
</evidence>
<keyword evidence="4" id="KW-0393">Immunoglobulin domain</keyword>
<evidence type="ECO:0000256" key="3">
    <source>
        <dbReference type="ARBA" id="ARBA00023157"/>
    </source>
</evidence>
<dbReference type="InterPro" id="IPR036179">
    <property type="entry name" value="Ig-like_dom_sf"/>
</dbReference>
<dbReference type="PANTHER" id="PTHR12231:SF253">
    <property type="entry name" value="DPR-INTERACTING PROTEIN ETA, ISOFORM B-RELATED"/>
    <property type="match status" value="1"/>
</dbReference>
<dbReference type="SMART" id="SM00408">
    <property type="entry name" value="IGc2"/>
    <property type="match status" value="7"/>
</dbReference>
<evidence type="ECO:0000256" key="2">
    <source>
        <dbReference type="ARBA" id="ARBA00022737"/>
    </source>
</evidence>
<evidence type="ECO:0000256" key="4">
    <source>
        <dbReference type="ARBA" id="ARBA00023319"/>
    </source>
</evidence>
<dbReference type="Pfam" id="PF13927">
    <property type="entry name" value="Ig_3"/>
    <property type="match status" value="3"/>
</dbReference>
<keyword evidence="8" id="KW-1185">Reference proteome</keyword>
<protein>
    <recommendedName>
        <fullName evidence="6">Ig-like domain-containing protein</fullName>
    </recommendedName>
</protein>
<feature type="domain" description="Ig-like" evidence="6">
    <location>
        <begin position="391"/>
        <end position="471"/>
    </location>
</feature>
<feature type="domain" description="Ig-like" evidence="6">
    <location>
        <begin position="565"/>
        <end position="649"/>
    </location>
</feature>
<gene>
    <name evidence="7" type="ORF">RIMI_LOCUS19962289</name>
</gene>
<dbReference type="InterPro" id="IPR051170">
    <property type="entry name" value="Neural/epithelial_adhesion"/>
</dbReference>
<keyword evidence="5" id="KW-0812">Transmembrane</keyword>
<evidence type="ECO:0000313" key="7">
    <source>
        <dbReference type="EMBL" id="CAJ0965127.1"/>
    </source>
</evidence>
<keyword evidence="5" id="KW-1133">Transmembrane helix</keyword>
<feature type="domain" description="Ig-like" evidence="6">
    <location>
        <begin position="476"/>
        <end position="560"/>
    </location>
</feature>
<keyword evidence="1" id="KW-0732">Signal</keyword>
<keyword evidence="2" id="KW-0677">Repeat</keyword>
<dbReference type="SMART" id="SM00409">
    <property type="entry name" value="IG"/>
    <property type="match status" value="8"/>
</dbReference>
<feature type="domain" description="Ig-like" evidence="6">
    <location>
        <begin position="743"/>
        <end position="827"/>
    </location>
</feature>
<keyword evidence="5" id="KW-0472">Membrane</keyword>
<feature type="domain" description="Ig-like" evidence="6">
    <location>
        <begin position="218"/>
        <end position="299"/>
    </location>
</feature>
<dbReference type="PROSITE" id="PS50835">
    <property type="entry name" value="IG_LIKE"/>
    <property type="match status" value="8"/>
</dbReference>
<organism evidence="7 8">
    <name type="scientific">Ranitomeya imitator</name>
    <name type="common">mimic poison frog</name>
    <dbReference type="NCBI Taxonomy" id="111125"/>
    <lineage>
        <taxon>Eukaryota</taxon>
        <taxon>Metazoa</taxon>
        <taxon>Chordata</taxon>
        <taxon>Craniata</taxon>
        <taxon>Vertebrata</taxon>
        <taxon>Euteleostomi</taxon>
        <taxon>Amphibia</taxon>
        <taxon>Batrachia</taxon>
        <taxon>Anura</taxon>
        <taxon>Neobatrachia</taxon>
        <taxon>Hyloidea</taxon>
        <taxon>Dendrobatidae</taxon>
        <taxon>Dendrobatinae</taxon>
        <taxon>Ranitomeya</taxon>
    </lineage>
</organism>
<dbReference type="CDD" id="cd00096">
    <property type="entry name" value="Ig"/>
    <property type="match status" value="1"/>
</dbReference>
<feature type="domain" description="Ig-like" evidence="6">
    <location>
        <begin position="307"/>
        <end position="386"/>
    </location>
</feature>
<dbReference type="EMBL" id="CAUEEQ010065250">
    <property type="protein sequence ID" value="CAJ0965127.1"/>
    <property type="molecule type" value="Genomic_DNA"/>
</dbReference>
<comment type="caution">
    <text evidence="7">The sequence shown here is derived from an EMBL/GenBank/DDBJ whole genome shotgun (WGS) entry which is preliminary data.</text>
</comment>
<reference evidence="7" key="1">
    <citation type="submission" date="2023-07" db="EMBL/GenBank/DDBJ databases">
        <authorList>
            <person name="Stuckert A."/>
        </authorList>
    </citation>
    <scope>NUCLEOTIDE SEQUENCE</scope>
</reference>
<dbReference type="SUPFAM" id="SSF48726">
    <property type="entry name" value="Immunoglobulin"/>
    <property type="match status" value="9"/>
</dbReference>
<accession>A0ABN9MEE2</accession>
<evidence type="ECO:0000259" key="6">
    <source>
        <dbReference type="PROSITE" id="PS50835"/>
    </source>
</evidence>
<dbReference type="InterPro" id="IPR013783">
    <property type="entry name" value="Ig-like_fold"/>
</dbReference>
<evidence type="ECO:0000256" key="1">
    <source>
        <dbReference type="ARBA" id="ARBA00022729"/>
    </source>
</evidence>
<proteinExistence type="predicted"/>
<keyword evidence="3" id="KW-1015">Disulfide bond</keyword>
<dbReference type="InterPro" id="IPR003599">
    <property type="entry name" value="Ig_sub"/>
</dbReference>